<reference evidence="3" key="1">
    <citation type="journal article" date="2023" name="bioRxiv">
        <title>Improved chromosome-level genome assembly for marigold (Tagetes erecta).</title>
        <authorList>
            <person name="Jiang F."/>
            <person name="Yuan L."/>
            <person name="Wang S."/>
            <person name="Wang H."/>
            <person name="Xu D."/>
            <person name="Wang A."/>
            <person name="Fan W."/>
        </authorList>
    </citation>
    <scope>NUCLEOTIDE SEQUENCE</scope>
    <source>
        <strain evidence="3">WSJ</strain>
        <tissue evidence="3">Leaf</tissue>
    </source>
</reference>
<sequence>MARLIDVGDDGRGEMLEFEGSHIVFVLCMILVSMSVLSIVIFVCGDHPADNEPTQEGQSSNKEVDVVGGSNAPAVVGGGGGGGNDVGAVVGGLADGGRGCCACFDGGDGDDGGGGCGGGCGGCGGCGG</sequence>
<feature type="compositionally biased region" description="Polar residues" evidence="1">
    <location>
        <begin position="52"/>
        <end position="61"/>
    </location>
</feature>
<accession>A0AAD8LC71</accession>
<feature type="region of interest" description="Disordered" evidence="1">
    <location>
        <begin position="51"/>
        <end position="81"/>
    </location>
</feature>
<feature type="compositionally biased region" description="Low complexity" evidence="1">
    <location>
        <begin position="66"/>
        <end position="75"/>
    </location>
</feature>
<evidence type="ECO:0000256" key="2">
    <source>
        <dbReference type="SAM" id="Phobius"/>
    </source>
</evidence>
<dbReference type="AlphaFoldDB" id="A0AAD8LC71"/>
<feature type="transmembrane region" description="Helical" evidence="2">
    <location>
        <begin position="23"/>
        <end position="44"/>
    </location>
</feature>
<keyword evidence="4" id="KW-1185">Reference proteome</keyword>
<dbReference type="EMBL" id="JAUHHV010000001">
    <property type="protein sequence ID" value="KAK1439724.1"/>
    <property type="molecule type" value="Genomic_DNA"/>
</dbReference>
<evidence type="ECO:0000313" key="3">
    <source>
        <dbReference type="EMBL" id="KAK1439724.1"/>
    </source>
</evidence>
<protein>
    <submittedName>
        <fullName evidence="3">Uncharacterized protein</fullName>
    </submittedName>
</protein>
<evidence type="ECO:0000313" key="4">
    <source>
        <dbReference type="Proteomes" id="UP001229421"/>
    </source>
</evidence>
<dbReference type="Proteomes" id="UP001229421">
    <property type="component" value="Unassembled WGS sequence"/>
</dbReference>
<keyword evidence="2" id="KW-0472">Membrane</keyword>
<keyword evidence="2" id="KW-0812">Transmembrane</keyword>
<comment type="caution">
    <text evidence="3">The sequence shown here is derived from an EMBL/GenBank/DDBJ whole genome shotgun (WGS) entry which is preliminary data.</text>
</comment>
<proteinExistence type="predicted"/>
<organism evidence="3 4">
    <name type="scientific">Tagetes erecta</name>
    <name type="common">African marigold</name>
    <dbReference type="NCBI Taxonomy" id="13708"/>
    <lineage>
        <taxon>Eukaryota</taxon>
        <taxon>Viridiplantae</taxon>
        <taxon>Streptophyta</taxon>
        <taxon>Embryophyta</taxon>
        <taxon>Tracheophyta</taxon>
        <taxon>Spermatophyta</taxon>
        <taxon>Magnoliopsida</taxon>
        <taxon>eudicotyledons</taxon>
        <taxon>Gunneridae</taxon>
        <taxon>Pentapetalae</taxon>
        <taxon>asterids</taxon>
        <taxon>campanulids</taxon>
        <taxon>Asterales</taxon>
        <taxon>Asteraceae</taxon>
        <taxon>Asteroideae</taxon>
        <taxon>Heliantheae alliance</taxon>
        <taxon>Tageteae</taxon>
        <taxon>Tagetes</taxon>
    </lineage>
</organism>
<keyword evidence="2" id="KW-1133">Transmembrane helix</keyword>
<evidence type="ECO:0000256" key="1">
    <source>
        <dbReference type="SAM" id="MobiDB-lite"/>
    </source>
</evidence>
<gene>
    <name evidence="3" type="ORF">QVD17_05544</name>
</gene>
<name>A0AAD8LC71_TARER</name>